<dbReference type="Proteomes" id="UP000499080">
    <property type="component" value="Unassembled WGS sequence"/>
</dbReference>
<evidence type="ECO:0000313" key="1">
    <source>
        <dbReference type="EMBL" id="GBM89514.1"/>
    </source>
</evidence>
<sequence>MNPLTPKPTVAGHATSILVGRISGGGCSEWREKAVGRVIIKDPLWVEIEDERPAIHISHHPGEKISKQTSVYNCTQILRNLSSKRVNGGNRKT</sequence>
<gene>
    <name evidence="1" type="ORF">AVEN_15319_1</name>
</gene>
<dbReference type="EMBL" id="BGPR01003546">
    <property type="protein sequence ID" value="GBM89514.1"/>
    <property type="molecule type" value="Genomic_DNA"/>
</dbReference>
<keyword evidence="2" id="KW-1185">Reference proteome</keyword>
<organism evidence="1 2">
    <name type="scientific">Araneus ventricosus</name>
    <name type="common">Orbweaver spider</name>
    <name type="synonym">Epeira ventricosa</name>
    <dbReference type="NCBI Taxonomy" id="182803"/>
    <lineage>
        <taxon>Eukaryota</taxon>
        <taxon>Metazoa</taxon>
        <taxon>Ecdysozoa</taxon>
        <taxon>Arthropoda</taxon>
        <taxon>Chelicerata</taxon>
        <taxon>Arachnida</taxon>
        <taxon>Araneae</taxon>
        <taxon>Araneomorphae</taxon>
        <taxon>Entelegynae</taxon>
        <taxon>Araneoidea</taxon>
        <taxon>Araneidae</taxon>
        <taxon>Araneus</taxon>
    </lineage>
</organism>
<reference evidence="1 2" key="1">
    <citation type="journal article" date="2019" name="Sci. Rep.">
        <title>Orb-weaving spider Araneus ventricosus genome elucidates the spidroin gene catalogue.</title>
        <authorList>
            <person name="Kono N."/>
            <person name="Nakamura H."/>
            <person name="Ohtoshi R."/>
            <person name="Moran D.A.P."/>
            <person name="Shinohara A."/>
            <person name="Yoshida Y."/>
            <person name="Fujiwara M."/>
            <person name="Mori M."/>
            <person name="Tomita M."/>
            <person name="Arakawa K."/>
        </authorList>
    </citation>
    <scope>NUCLEOTIDE SEQUENCE [LARGE SCALE GENOMIC DNA]</scope>
</reference>
<evidence type="ECO:0000313" key="2">
    <source>
        <dbReference type="Proteomes" id="UP000499080"/>
    </source>
</evidence>
<proteinExistence type="predicted"/>
<dbReference type="AlphaFoldDB" id="A0A4Y2JHW8"/>
<comment type="caution">
    <text evidence="1">The sequence shown here is derived from an EMBL/GenBank/DDBJ whole genome shotgun (WGS) entry which is preliminary data.</text>
</comment>
<name>A0A4Y2JHW8_ARAVE</name>
<accession>A0A4Y2JHW8</accession>
<protein>
    <submittedName>
        <fullName evidence="1">Uncharacterized protein</fullName>
    </submittedName>
</protein>